<accession>A0A7L9WS81</accession>
<gene>
    <name evidence="2" type="ORF">F3W81_14615</name>
</gene>
<evidence type="ECO:0000259" key="1">
    <source>
        <dbReference type="PROSITE" id="PS51725"/>
    </source>
</evidence>
<proteinExistence type="predicted"/>
<feature type="domain" description="ABM" evidence="1">
    <location>
        <begin position="2"/>
        <end position="96"/>
    </location>
</feature>
<keyword evidence="2" id="KW-0503">Monooxygenase</keyword>
<sequence length="101" mass="11245">MIREIAQLVIYPSKEAEFLQAVGQAVPIFQAAEGCHGMSLERVIETPGMYRLHVLWETLEAHTETFRNSDGFQEWRALAGPFFTQAPSVDHSEPVVPGFGA</sequence>
<dbReference type="Gene3D" id="3.30.70.100">
    <property type="match status" value="1"/>
</dbReference>
<dbReference type="Pfam" id="PF03992">
    <property type="entry name" value="ABM"/>
    <property type="match status" value="1"/>
</dbReference>
<evidence type="ECO:0000313" key="2">
    <source>
        <dbReference type="EMBL" id="QOL81950.1"/>
    </source>
</evidence>
<organism evidence="2 3">
    <name type="scientific">Pseudooceanicola spongiae</name>
    <dbReference type="NCBI Taxonomy" id="2613965"/>
    <lineage>
        <taxon>Bacteria</taxon>
        <taxon>Pseudomonadati</taxon>
        <taxon>Pseudomonadota</taxon>
        <taxon>Alphaproteobacteria</taxon>
        <taxon>Rhodobacterales</taxon>
        <taxon>Paracoccaceae</taxon>
        <taxon>Pseudooceanicola</taxon>
    </lineage>
</organism>
<dbReference type="GO" id="GO:0004497">
    <property type="term" value="F:monooxygenase activity"/>
    <property type="evidence" value="ECO:0007669"/>
    <property type="project" value="UniProtKB-KW"/>
</dbReference>
<dbReference type="KEGG" id="pshq:F3W81_14615"/>
<dbReference type="RefSeq" id="WP_193079864.1">
    <property type="nucleotide sequence ID" value="NZ_CP045201.1"/>
</dbReference>
<dbReference type="AlphaFoldDB" id="A0A7L9WS81"/>
<evidence type="ECO:0000313" key="3">
    <source>
        <dbReference type="Proteomes" id="UP000594118"/>
    </source>
</evidence>
<keyword evidence="2" id="KW-0560">Oxidoreductase</keyword>
<dbReference type="EMBL" id="CP045201">
    <property type="protein sequence ID" value="QOL81950.1"/>
    <property type="molecule type" value="Genomic_DNA"/>
</dbReference>
<protein>
    <submittedName>
        <fullName evidence="2">Antibiotic biosynthesis monooxygenase</fullName>
    </submittedName>
</protein>
<keyword evidence="3" id="KW-1185">Reference proteome</keyword>
<dbReference type="InterPro" id="IPR011008">
    <property type="entry name" value="Dimeric_a/b-barrel"/>
</dbReference>
<dbReference type="SUPFAM" id="SSF54909">
    <property type="entry name" value="Dimeric alpha+beta barrel"/>
    <property type="match status" value="1"/>
</dbReference>
<dbReference type="InterPro" id="IPR007138">
    <property type="entry name" value="ABM_dom"/>
</dbReference>
<dbReference type="PROSITE" id="PS51725">
    <property type="entry name" value="ABM"/>
    <property type="match status" value="1"/>
</dbReference>
<dbReference type="Proteomes" id="UP000594118">
    <property type="component" value="Chromosome"/>
</dbReference>
<name>A0A7L9WS81_9RHOB</name>
<reference evidence="2 3" key="1">
    <citation type="submission" date="2019-10" db="EMBL/GenBank/DDBJ databases">
        <title>Pseudopuniceibacterium sp. HQ09 islated from Antarctica.</title>
        <authorList>
            <person name="Liao L."/>
            <person name="Su S."/>
            <person name="Chen B."/>
            <person name="Yu Y."/>
        </authorList>
    </citation>
    <scope>NUCLEOTIDE SEQUENCE [LARGE SCALE GENOMIC DNA]</scope>
    <source>
        <strain evidence="2 3">HQ09</strain>
    </source>
</reference>